<comment type="subcellular location">
    <subcellularLocation>
        <location evidence="8">Cytoplasm</location>
        <location evidence="8">Cytoskeleton</location>
        <location evidence="8">Microtubule organizing center</location>
        <location evidence="8">Spindle pole body</location>
    </subcellularLocation>
    <subcellularLocation>
        <location evidence="8">Nucleus</location>
    </subcellularLocation>
</comment>
<organism evidence="10 11">
    <name type="scientific">Saccharomyces cerevisiae x Saccharomyces kudriavzevii (strain VIN7)</name>
    <name type="common">Yeast</name>
    <dbReference type="NCBI Taxonomy" id="1095631"/>
    <lineage>
        <taxon>Eukaryota</taxon>
        <taxon>Fungi</taxon>
        <taxon>Dikarya</taxon>
        <taxon>Ascomycota</taxon>
        <taxon>Saccharomycotina</taxon>
        <taxon>Saccharomycetes</taxon>
        <taxon>Saccharomycetales</taxon>
        <taxon>Saccharomycetaceae</taxon>
        <taxon>Saccharomyces</taxon>
    </lineage>
</organism>
<feature type="compositionally biased region" description="Basic and acidic residues" evidence="9">
    <location>
        <begin position="215"/>
        <end position="226"/>
    </location>
</feature>
<sequence>MDYKNFGSNASKKFQDDTLNRVRKEHQEALKKLREENFSSNTSELGKNKQYKAQERMSPPLHRLSPVNKLEDRKLRSPLDEKLRRQLRESNTRLPPPSFSSYGIPSNNRSNLERIRRRTSSPVRTERFASQDVIDDQRLEIKYLERIVHDQGSIIENLTSRITRLESFILNPVSDREEKNFGSLEHSNSFAGFPTNKMYGLQMGGLYEKDMPYGRSSDNIKKERPRVGRSSQIHIENESTEDILKILSSSFHD</sequence>
<evidence type="ECO:0000256" key="3">
    <source>
        <dbReference type="ARBA" id="ARBA00016328"/>
    </source>
</evidence>
<reference evidence="10 11" key="1">
    <citation type="journal article" date="2012" name="FEMS Yeast Res.">
        <title>The genome sequence of the wine yeast VIN7 reveals an allotriploid hybrid genome with Saccharomyces cerevisiae and Saccharomyces kudriavzevii origins.</title>
        <authorList>
            <person name="Borneman A.R."/>
            <person name="Desany B.A."/>
            <person name="Riches D."/>
            <person name="Affourtit J.P."/>
            <person name="Forgan A.H."/>
            <person name="Pretorius I.S."/>
            <person name="Egholm M."/>
            <person name="Chambers P.J."/>
        </authorList>
    </citation>
    <scope>NUCLEOTIDE SEQUENCE [LARGE SCALE GENOMIC DNA]</scope>
    <source>
        <strain evidence="10 11">VIN7</strain>
    </source>
</reference>
<evidence type="ECO:0000256" key="6">
    <source>
        <dbReference type="ARBA" id="ARBA00023242"/>
    </source>
</evidence>
<evidence type="ECO:0000313" key="10">
    <source>
        <dbReference type="EMBL" id="EHM99880.1"/>
    </source>
</evidence>
<evidence type="ECO:0000256" key="9">
    <source>
        <dbReference type="SAM" id="MobiDB-lite"/>
    </source>
</evidence>
<proteinExistence type="inferred from homology"/>
<feature type="compositionally biased region" description="Basic and acidic residues" evidence="9">
    <location>
        <begin position="69"/>
        <end position="91"/>
    </location>
</feature>
<gene>
    <name evidence="8" type="primary">SPC29</name>
    <name evidence="10" type="ORF">VIN7_10335</name>
</gene>
<keyword evidence="11" id="KW-1185">Reference proteome</keyword>
<keyword evidence="4 8" id="KW-0963">Cytoplasm</keyword>
<evidence type="ECO:0000256" key="8">
    <source>
        <dbReference type="RuleBase" id="RU362139"/>
    </source>
</evidence>
<dbReference type="GO" id="GO:0005823">
    <property type="term" value="C:central plaque of spindle pole body"/>
    <property type="evidence" value="ECO:0007669"/>
    <property type="project" value="InterPro"/>
</dbReference>
<dbReference type="PhylomeDB" id="H0H205"/>
<dbReference type="GO" id="GO:0005634">
    <property type="term" value="C:nucleus"/>
    <property type="evidence" value="ECO:0007669"/>
    <property type="project" value="UniProtKB-SubCell"/>
</dbReference>
<name>H0H205_SACCK</name>
<comment type="function">
    <text evidence="7">Component of the spindle pole body (SPB) required for the proper execution of spindle pole body (SPB) duplication. Links the central plaque component SPC42 to the inner plaque component SPC110.</text>
</comment>
<dbReference type="GO" id="GO:0005200">
    <property type="term" value="F:structural constituent of cytoskeleton"/>
    <property type="evidence" value="ECO:0007669"/>
    <property type="project" value="InterPro"/>
</dbReference>
<evidence type="ECO:0000256" key="7">
    <source>
        <dbReference type="ARBA" id="ARBA00025108"/>
    </source>
</evidence>
<keyword evidence="6 8" id="KW-0539">Nucleus</keyword>
<protein>
    <recommendedName>
        <fullName evidence="3 8">Spindle pole component 29</fullName>
    </recommendedName>
</protein>
<accession>H0H205</accession>
<dbReference type="HOGENOM" id="CLU_1099229_0_0_1"/>
<feature type="compositionally biased region" description="Basic and acidic residues" evidence="9">
    <location>
        <begin position="13"/>
        <end position="37"/>
    </location>
</feature>
<feature type="region of interest" description="Disordered" evidence="9">
    <location>
        <begin position="1"/>
        <end position="123"/>
    </location>
</feature>
<dbReference type="EMBL" id="AGVY01000382">
    <property type="protein sequence ID" value="EHM99880.1"/>
    <property type="molecule type" value="Genomic_DNA"/>
</dbReference>
<evidence type="ECO:0000256" key="2">
    <source>
        <dbReference type="ARBA" id="ARBA00011586"/>
    </source>
</evidence>
<comment type="similarity">
    <text evidence="1 8">Belongs to the SPC29 family.</text>
</comment>
<dbReference type="InterPro" id="IPR031392">
    <property type="entry name" value="Spc29"/>
</dbReference>
<dbReference type="Proteomes" id="UP000009009">
    <property type="component" value="Unassembled WGS sequence"/>
</dbReference>
<dbReference type="OrthoDB" id="4043735at2759"/>
<feature type="region of interest" description="Disordered" evidence="9">
    <location>
        <begin position="215"/>
        <end position="234"/>
    </location>
</feature>
<feature type="compositionally biased region" description="Polar residues" evidence="9">
    <location>
        <begin position="1"/>
        <end position="12"/>
    </location>
</feature>
<evidence type="ECO:0000256" key="4">
    <source>
        <dbReference type="ARBA" id="ARBA00022490"/>
    </source>
</evidence>
<comment type="caution">
    <text evidence="10">The sequence shown here is derived from an EMBL/GenBank/DDBJ whole genome shotgun (WGS) entry which is preliminary data.</text>
</comment>
<dbReference type="AlphaFoldDB" id="H0H205"/>
<dbReference type="Pfam" id="PF17082">
    <property type="entry name" value="Spc29"/>
    <property type="match status" value="1"/>
</dbReference>
<dbReference type="GO" id="GO:0030474">
    <property type="term" value="P:spindle pole body duplication"/>
    <property type="evidence" value="ECO:0007669"/>
    <property type="project" value="InterPro"/>
</dbReference>
<feature type="compositionally biased region" description="Polar residues" evidence="9">
    <location>
        <begin position="99"/>
        <end position="110"/>
    </location>
</feature>
<evidence type="ECO:0000313" key="11">
    <source>
        <dbReference type="Proteomes" id="UP000009009"/>
    </source>
</evidence>
<evidence type="ECO:0000256" key="1">
    <source>
        <dbReference type="ARBA" id="ARBA00009217"/>
    </source>
</evidence>
<keyword evidence="5 8" id="KW-0206">Cytoskeleton</keyword>
<comment type="subunit">
    <text evidence="2">Component of the SPC110 complex containing at least CMD1, SPC29, SPC42 and SCP110. Interacts with BBP1.</text>
</comment>
<evidence type="ECO:0000256" key="5">
    <source>
        <dbReference type="ARBA" id="ARBA00023212"/>
    </source>
</evidence>